<protein>
    <recommendedName>
        <fullName evidence="1">NIPSNAP domain-containing protein</fullName>
    </recommendedName>
</protein>
<organism evidence="2 3">
    <name type="scientific">Rossellomorea vietnamensis</name>
    <dbReference type="NCBI Taxonomy" id="218284"/>
    <lineage>
        <taxon>Bacteria</taxon>
        <taxon>Bacillati</taxon>
        <taxon>Bacillota</taxon>
        <taxon>Bacilli</taxon>
        <taxon>Bacillales</taxon>
        <taxon>Bacillaceae</taxon>
        <taxon>Rossellomorea</taxon>
    </lineage>
</organism>
<dbReference type="InterPro" id="IPR011008">
    <property type="entry name" value="Dimeric_a/b-barrel"/>
</dbReference>
<dbReference type="EMBL" id="LIXZ01000016">
    <property type="protein sequence ID" value="KPL58376.1"/>
    <property type="molecule type" value="Genomic_DNA"/>
</dbReference>
<evidence type="ECO:0000313" key="3">
    <source>
        <dbReference type="Proteomes" id="UP000050398"/>
    </source>
</evidence>
<comment type="caution">
    <text evidence="2">The sequence shown here is derived from an EMBL/GenBank/DDBJ whole genome shotgun (WGS) entry which is preliminary data.</text>
</comment>
<proteinExistence type="predicted"/>
<name>A0A0P6VUS2_9BACI</name>
<dbReference type="OrthoDB" id="9816289at2"/>
<dbReference type="RefSeq" id="WP_060673768.1">
    <property type="nucleotide sequence ID" value="NZ_JBCNGU010000022.1"/>
</dbReference>
<dbReference type="Pfam" id="PF07978">
    <property type="entry name" value="NIPSNAP"/>
    <property type="match status" value="1"/>
</dbReference>
<gene>
    <name evidence="2" type="ORF">AM506_17320</name>
</gene>
<evidence type="ECO:0000313" key="2">
    <source>
        <dbReference type="EMBL" id="KPL58376.1"/>
    </source>
</evidence>
<dbReference type="PATRIC" id="fig|218284.4.peg.1683"/>
<dbReference type="Proteomes" id="UP000050398">
    <property type="component" value="Unassembled WGS sequence"/>
</dbReference>
<feature type="domain" description="NIPSNAP" evidence="1">
    <location>
        <begin position="7"/>
        <end position="75"/>
    </location>
</feature>
<reference evidence="2 3" key="1">
    <citation type="submission" date="2015-08" db="EMBL/GenBank/DDBJ databases">
        <title>Draft Genome Sequence of Bacillus vietnamensis UCD-SED5.</title>
        <authorList>
            <person name="Lee R.D."/>
            <person name="Jospin G."/>
            <person name="Lang J.M."/>
            <person name="Coil D.A."/>
            <person name="Eisen J.A."/>
        </authorList>
    </citation>
    <scope>NUCLEOTIDE SEQUENCE [LARGE SCALE GENOMIC DNA]</scope>
    <source>
        <strain evidence="2 3">UCD-SED5</strain>
    </source>
</reference>
<dbReference type="SUPFAM" id="SSF54909">
    <property type="entry name" value="Dimeric alpha+beta barrel"/>
    <property type="match status" value="1"/>
</dbReference>
<dbReference type="Gene3D" id="3.30.70.100">
    <property type="match status" value="1"/>
</dbReference>
<evidence type="ECO:0000259" key="1">
    <source>
        <dbReference type="Pfam" id="PF07978"/>
    </source>
</evidence>
<dbReference type="AlphaFoldDB" id="A0A0P6VUS2"/>
<accession>A0A0P6VUS2</accession>
<sequence>MIYRRKMYRVSPRIIDDFNLHFNQTLLPTQLKYGSRLVGRWMTTHADGEVEVFAIWEYDSFEEYERIEANVRGDEAHVKRVQDWYGKWGGRENLKEHFYHIDQDFIDTTVT</sequence>
<dbReference type="InterPro" id="IPR012577">
    <property type="entry name" value="NIPSNAP"/>
</dbReference>